<dbReference type="Pfam" id="PF08757">
    <property type="entry name" value="CotH"/>
    <property type="match status" value="2"/>
</dbReference>
<accession>A0AAD9ING9</accession>
<sequence length="652" mass="69810">MPGDASNGGMSISGTTTGVDPRPDGSSDVVVSTTVSGSPASVDLLYTVNYDADVTEPMTSNGDGTYSFTIPKSVAAPGTLLRWAVVAQSASGEEVRDPPTNSTGALRYGTIVADTSDETTLPVFELFCNDTNAPWSTGPETNNEAQTGGKGWVAGCSLWANGSYYDNVRLRRKGSTSLSWPKPKMRVNSNGQGKLFATSPGYRVKSFSLSSNWAEPGENTFMREPLVWETFSQMGVDHLVSYQTHVRFNGAYFGRFIYVEDWTEESLARNGYDVANLGALFKSESGEYSNLRWDLPEDQVLNYMAAQTLILNQDRCTKNYFLYQDSASGQWSMLPWDVESGFGIDRGLGGTPAPDYCILACEQWNSPLYCNRQHVQDLLVKTPWTLILSDYNFNGASSSAAAGRRLLRELQALGGIEGLENVPANGAAALGQALPGNSTISATDLEDQTKLGSPPSGANGTLNWMLDAVLSSPRARSMYVRRLRTLMDEFTNGRLETLVTDMYNEVKAEAERDNAKWGNTGTPEKGHTQLITEQLPIRKTQLYDIYGPKGAIPLIPDAQGSVTLQIGDASADAGGYVQVINPGTEAVDISGRALSGAVQFTFAPGTVIAAGDTLHVSGDLGAFLKAKGGQGLYVVGPYSGSIQGSAASVTIG</sequence>
<feature type="compositionally biased region" description="Low complexity" evidence="1">
    <location>
        <begin position="24"/>
        <end position="34"/>
    </location>
</feature>
<dbReference type="EMBL" id="JASFZW010000003">
    <property type="protein sequence ID" value="KAK2079242.1"/>
    <property type="molecule type" value="Genomic_DNA"/>
</dbReference>
<evidence type="ECO:0000313" key="3">
    <source>
        <dbReference type="Proteomes" id="UP001255856"/>
    </source>
</evidence>
<dbReference type="Proteomes" id="UP001255856">
    <property type="component" value="Unassembled WGS sequence"/>
</dbReference>
<gene>
    <name evidence="2" type="ORF">QBZ16_002933</name>
</gene>
<dbReference type="PANTHER" id="PTHR40050:SF1">
    <property type="entry name" value="INNER SPORE COAT PROTEIN H"/>
    <property type="match status" value="1"/>
</dbReference>
<evidence type="ECO:0000256" key="1">
    <source>
        <dbReference type="SAM" id="MobiDB-lite"/>
    </source>
</evidence>
<name>A0AAD9ING9_PROWI</name>
<protein>
    <submittedName>
        <fullName evidence="2">Uncharacterized protein</fullName>
    </submittedName>
</protein>
<reference evidence="2" key="1">
    <citation type="submission" date="2021-01" db="EMBL/GenBank/DDBJ databases">
        <authorList>
            <person name="Eckstrom K.M.E."/>
        </authorList>
    </citation>
    <scope>NUCLEOTIDE SEQUENCE</scope>
    <source>
        <strain evidence="2">UVCC 0001</strain>
    </source>
</reference>
<dbReference type="InterPro" id="IPR014867">
    <property type="entry name" value="Spore_coat_CotH_CotH2/3/7"/>
</dbReference>
<proteinExistence type="predicted"/>
<dbReference type="PANTHER" id="PTHR40050">
    <property type="entry name" value="INNER SPORE COAT PROTEIN H"/>
    <property type="match status" value="1"/>
</dbReference>
<feature type="region of interest" description="Disordered" evidence="1">
    <location>
        <begin position="1"/>
        <end position="34"/>
    </location>
</feature>
<dbReference type="AlphaFoldDB" id="A0AAD9ING9"/>
<feature type="compositionally biased region" description="Polar residues" evidence="1">
    <location>
        <begin position="8"/>
        <end position="18"/>
    </location>
</feature>
<comment type="caution">
    <text evidence="2">The sequence shown here is derived from an EMBL/GenBank/DDBJ whole genome shotgun (WGS) entry which is preliminary data.</text>
</comment>
<keyword evidence="3" id="KW-1185">Reference proteome</keyword>
<evidence type="ECO:0000313" key="2">
    <source>
        <dbReference type="EMBL" id="KAK2079242.1"/>
    </source>
</evidence>
<organism evidence="2 3">
    <name type="scientific">Prototheca wickerhamii</name>
    <dbReference type="NCBI Taxonomy" id="3111"/>
    <lineage>
        <taxon>Eukaryota</taxon>
        <taxon>Viridiplantae</taxon>
        <taxon>Chlorophyta</taxon>
        <taxon>core chlorophytes</taxon>
        <taxon>Trebouxiophyceae</taxon>
        <taxon>Chlorellales</taxon>
        <taxon>Chlorellaceae</taxon>
        <taxon>Prototheca</taxon>
    </lineage>
</organism>